<evidence type="ECO:0000256" key="1">
    <source>
        <dbReference type="SAM" id="Coils"/>
    </source>
</evidence>
<sequence length="357" mass="37849">MSEAGSGGRLHSAATPSAGSGPSGADDDNGGGPQDPAVGASFVFNSLDACPQSGALVVRAPPACGPFSPGVFAPSPGRGARRCDHLRGIRAANRRMERRCSRPAGEAHCGGRGLEAEIGKCKAKREALRAREQAFRRALREIGDRQDALQLENAALVSGIASTTAMLGRKRQALAEEERNLQSLMARIEAATEGVAGMRGQGGEQGVQPPGVFGKHMAEEIRIAERAAVALAAERREQERKISELREECQQNASRQGALGASVRELSAKHRERAEANRDLRALLASIRSEVNQRAKQNEAIDWEFSRRQAVIWGANAVSDGLHGTQGGNDAECRDLRAAVASTIAVIQQSAAQEDAQ</sequence>
<dbReference type="EMBL" id="CAJHUC010001267">
    <property type="protein sequence ID" value="CAD7700448.1"/>
    <property type="molecule type" value="Genomic_DNA"/>
</dbReference>
<organism evidence="3 4">
    <name type="scientific">Ostreobium quekettii</name>
    <dbReference type="NCBI Taxonomy" id="121088"/>
    <lineage>
        <taxon>Eukaryota</taxon>
        <taxon>Viridiplantae</taxon>
        <taxon>Chlorophyta</taxon>
        <taxon>core chlorophytes</taxon>
        <taxon>Ulvophyceae</taxon>
        <taxon>TCBD clade</taxon>
        <taxon>Bryopsidales</taxon>
        <taxon>Ostreobineae</taxon>
        <taxon>Ostreobiaceae</taxon>
        <taxon>Ostreobium</taxon>
    </lineage>
</organism>
<protein>
    <submittedName>
        <fullName evidence="3">Uncharacterized protein</fullName>
    </submittedName>
</protein>
<dbReference type="OrthoDB" id="441517at2759"/>
<gene>
    <name evidence="3" type="ORF">OSTQU699_LOCUS5807</name>
</gene>
<feature type="compositionally biased region" description="Low complexity" evidence="2">
    <location>
        <begin position="12"/>
        <end position="24"/>
    </location>
</feature>
<keyword evidence="4" id="KW-1185">Reference proteome</keyword>
<feature type="coiled-coil region" evidence="1">
    <location>
        <begin position="167"/>
        <end position="194"/>
    </location>
</feature>
<proteinExistence type="predicted"/>
<evidence type="ECO:0000313" key="4">
    <source>
        <dbReference type="Proteomes" id="UP000708148"/>
    </source>
</evidence>
<accession>A0A8S1J3M9</accession>
<feature type="region of interest" description="Disordered" evidence="2">
    <location>
        <begin position="1"/>
        <end position="38"/>
    </location>
</feature>
<evidence type="ECO:0000256" key="2">
    <source>
        <dbReference type="SAM" id="MobiDB-lite"/>
    </source>
</evidence>
<dbReference type="AlphaFoldDB" id="A0A8S1J3M9"/>
<keyword evidence="1" id="KW-0175">Coiled coil</keyword>
<dbReference type="Proteomes" id="UP000708148">
    <property type="component" value="Unassembled WGS sequence"/>
</dbReference>
<name>A0A8S1J3M9_9CHLO</name>
<reference evidence="3" key="1">
    <citation type="submission" date="2020-12" db="EMBL/GenBank/DDBJ databases">
        <authorList>
            <person name="Iha C."/>
        </authorList>
    </citation>
    <scope>NUCLEOTIDE SEQUENCE</scope>
</reference>
<evidence type="ECO:0000313" key="3">
    <source>
        <dbReference type="EMBL" id="CAD7700448.1"/>
    </source>
</evidence>
<comment type="caution">
    <text evidence="3">The sequence shown here is derived from an EMBL/GenBank/DDBJ whole genome shotgun (WGS) entry which is preliminary data.</text>
</comment>
<feature type="coiled-coil region" evidence="1">
    <location>
        <begin position="221"/>
        <end position="255"/>
    </location>
</feature>